<sequence>MLKLKGLTWQHPRWIRPSLCPVNQFPTSARSSWPRVPTTAICPRCAGLIITTVIVRRSTYTHLTALTLFLFGCWPCCMLPYCIDSCNNTDHYCPLCHAHLGTYAPWSSRPEDDLERRQREARRGG</sequence>
<keyword evidence="6" id="KW-0862">Zinc</keyword>
<accession>A0A6P3XFK8</accession>
<organism evidence="9 10">
    <name type="scientific">Dinoponera quadriceps</name>
    <name type="common">South American ant</name>
    <dbReference type="NCBI Taxonomy" id="609295"/>
    <lineage>
        <taxon>Eukaryota</taxon>
        <taxon>Metazoa</taxon>
        <taxon>Ecdysozoa</taxon>
        <taxon>Arthropoda</taxon>
        <taxon>Hexapoda</taxon>
        <taxon>Insecta</taxon>
        <taxon>Pterygota</taxon>
        <taxon>Neoptera</taxon>
        <taxon>Endopterygota</taxon>
        <taxon>Hymenoptera</taxon>
        <taxon>Apocrita</taxon>
        <taxon>Aculeata</taxon>
        <taxon>Formicoidea</taxon>
        <taxon>Formicidae</taxon>
        <taxon>Ponerinae</taxon>
        <taxon>Ponerini</taxon>
        <taxon>Dinoponera</taxon>
    </lineage>
</organism>
<dbReference type="InterPro" id="IPR006629">
    <property type="entry name" value="LITAF"/>
</dbReference>
<evidence type="ECO:0000256" key="5">
    <source>
        <dbReference type="ARBA" id="ARBA00022723"/>
    </source>
</evidence>
<comment type="subcellular location">
    <subcellularLocation>
        <location evidence="2">Endosome membrane</location>
        <topology evidence="2">Peripheral membrane protein</topology>
    </subcellularLocation>
    <subcellularLocation>
        <location evidence="1">Late endosome membrane</location>
    </subcellularLocation>
    <subcellularLocation>
        <location evidence="3">Lysosome membrane</location>
        <topology evidence="3">Peripheral membrane protein</topology>
        <orientation evidence="3">Cytoplasmic side</orientation>
    </subcellularLocation>
</comment>
<keyword evidence="5" id="KW-0479">Metal-binding</keyword>
<dbReference type="GO" id="GO:0031902">
    <property type="term" value="C:late endosome membrane"/>
    <property type="evidence" value="ECO:0007669"/>
    <property type="project" value="UniProtKB-SubCell"/>
</dbReference>
<gene>
    <name evidence="10" type="primary">LOC106745779</name>
</gene>
<evidence type="ECO:0000256" key="2">
    <source>
        <dbReference type="ARBA" id="ARBA00004481"/>
    </source>
</evidence>
<keyword evidence="9" id="KW-1185">Reference proteome</keyword>
<proteinExistence type="inferred from homology"/>
<dbReference type="PANTHER" id="PTHR23292:SF14">
    <property type="entry name" value="FI16615P1-RELATED"/>
    <property type="match status" value="1"/>
</dbReference>
<evidence type="ECO:0000256" key="7">
    <source>
        <dbReference type="ARBA" id="ARBA00023136"/>
    </source>
</evidence>
<dbReference type="GO" id="GO:0008270">
    <property type="term" value="F:zinc ion binding"/>
    <property type="evidence" value="ECO:0007669"/>
    <property type="project" value="TreeGrafter"/>
</dbReference>
<reference evidence="10" key="1">
    <citation type="submission" date="2025-08" db="UniProtKB">
        <authorList>
            <consortium name="RefSeq"/>
        </authorList>
    </citation>
    <scope>IDENTIFICATION</scope>
</reference>
<dbReference type="PROSITE" id="PS51837">
    <property type="entry name" value="LITAF"/>
    <property type="match status" value="1"/>
</dbReference>
<name>A0A6P3XFK8_DINQU</name>
<dbReference type="PANTHER" id="PTHR23292">
    <property type="entry name" value="LIPOPOLYSACCHARIDE-INDUCED TUMOR NECROSIS FACTOR-ALPHA FACTOR"/>
    <property type="match status" value="1"/>
</dbReference>
<evidence type="ECO:0000256" key="3">
    <source>
        <dbReference type="ARBA" id="ARBA00004630"/>
    </source>
</evidence>
<evidence type="ECO:0000256" key="6">
    <source>
        <dbReference type="ARBA" id="ARBA00022833"/>
    </source>
</evidence>
<evidence type="ECO:0000313" key="9">
    <source>
        <dbReference type="Proteomes" id="UP000515204"/>
    </source>
</evidence>
<dbReference type="InterPro" id="IPR037519">
    <property type="entry name" value="LITAF_fam"/>
</dbReference>
<dbReference type="SMART" id="SM00714">
    <property type="entry name" value="LITAF"/>
    <property type="match status" value="1"/>
</dbReference>
<dbReference type="Proteomes" id="UP000515204">
    <property type="component" value="Unplaced"/>
</dbReference>
<protein>
    <submittedName>
        <fullName evidence="10">Lipopolysaccharide-induced tumor necrosis factor-alpha factor homolog isoform X2</fullName>
    </submittedName>
</protein>
<dbReference type="Pfam" id="PF10601">
    <property type="entry name" value="zf-LITAF-like"/>
    <property type="match status" value="1"/>
</dbReference>
<dbReference type="OrthoDB" id="5599753at2759"/>
<dbReference type="RefSeq" id="XP_014477185.1">
    <property type="nucleotide sequence ID" value="XM_014621699.1"/>
</dbReference>
<evidence type="ECO:0000313" key="10">
    <source>
        <dbReference type="RefSeq" id="XP_014477185.1"/>
    </source>
</evidence>
<evidence type="ECO:0000259" key="8">
    <source>
        <dbReference type="PROSITE" id="PS51837"/>
    </source>
</evidence>
<dbReference type="GO" id="GO:0005765">
    <property type="term" value="C:lysosomal membrane"/>
    <property type="evidence" value="ECO:0007669"/>
    <property type="project" value="UniProtKB-SubCell"/>
</dbReference>
<feature type="domain" description="LITAF" evidence="8">
    <location>
        <begin position="22"/>
        <end position="105"/>
    </location>
</feature>
<evidence type="ECO:0000256" key="4">
    <source>
        <dbReference type="ARBA" id="ARBA00005975"/>
    </source>
</evidence>
<comment type="similarity">
    <text evidence="4">Belongs to the CDIP1/LITAF family.</text>
</comment>
<dbReference type="AlphaFoldDB" id="A0A6P3XFK8"/>
<keyword evidence="7" id="KW-0472">Membrane</keyword>
<evidence type="ECO:0000256" key="1">
    <source>
        <dbReference type="ARBA" id="ARBA00004414"/>
    </source>
</evidence>
<dbReference type="GeneID" id="106745779"/>